<proteinExistence type="predicted"/>
<dbReference type="EMBL" id="JADQCH020000001">
    <property type="protein sequence ID" value="MEY2343679.1"/>
    <property type="molecule type" value="Genomic_DNA"/>
</dbReference>
<sequence length="198" mass="22164">MFKKALLSLTAGALLFNASSALAADYQIDKQGQHAFVQFRIQHLGYSWLYGTFKDFDGSFTYDKEDPSKDKVDVVIKTGSLDTNHAERDKHLRSADFFNVSKYPEAKFVSTKVTRDGENYTVTGDLTLNGVTKPISLNAKLIGEGTDPWKGYRAGFEATGKVNLKEFNFKSDLGPKSQEAELIISVEGVKKIKRSEYW</sequence>
<evidence type="ECO:0000256" key="1">
    <source>
        <dbReference type="SAM" id="SignalP"/>
    </source>
</evidence>
<organism evidence="3">
    <name type="scientific">Proteus mirabilis</name>
    <dbReference type="NCBI Taxonomy" id="584"/>
    <lineage>
        <taxon>Bacteria</taxon>
        <taxon>Pseudomonadati</taxon>
        <taxon>Pseudomonadota</taxon>
        <taxon>Gammaproteobacteria</taxon>
        <taxon>Enterobacterales</taxon>
        <taxon>Morganellaceae</taxon>
        <taxon>Proteus</taxon>
    </lineage>
</organism>
<feature type="domain" description="Lipid/polyisoprenoid-binding YceI-like" evidence="2">
    <location>
        <begin position="25"/>
        <end position="189"/>
    </location>
</feature>
<dbReference type="InterPro" id="IPR007372">
    <property type="entry name" value="Lipid/polyisoprenoid-bd_YceI"/>
</dbReference>
<reference evidence="3" key="1">
    <citation type="submission" date="2021-05" db="EMBL/GenBank/DDBJ databases">
        <title>First report of NDM-5 and VEB-6 producing Proteus mirabilis isolated from blood of a sepsis patient in Kolkata, India.</title>
        <authorList>
            <person name="Halder G."/>
            <person name="Chaudhuri B."/>
            <person name="Dutta S."/>
        </authorList>
    </citation>
    <scope>NUCLEOTIDE SEQUENCE [LARGE SCALE GENOMIC DNA]</scope>
    <source>
        <strain evidence="3">7049</strain>
    </source>
</reference>
<accession>A0ABD5LYE5</accession>
<evidence type="ECO:0000259" key="2">
    <source>
        <dbReference type="SMART" id="SM00867"/>
    </source>
</evidence>
<protein>
    <submittedName>
        <fullName evidence="3">YceI family protein</fullName>
    </submittedName>
</protein>
<dbReference type="AlphaFoldDB" id="A0ABD5LYE5"/>
<dbReference type="SMART" id="SM00867">
    <property type="entry name" value="YceI"/>
    <property type="match status" value="1"/>
</dbReference>
<dbReference type="RefSeq" id="WP_369503794.1">
    <property type="nucleotide sequence ID" value="NZ_JBFZMB010000004.1"/>
</dbReference>
<dbReference type="Gene3D" id="2.40.128.110">
    <property type="entry name" value="Lipid/polyisoprenoid-binding, YceI-like"/>
    <property type="match status" value="1"/>
</dbReference>
<feature type="chain" id="PRO_5044819596" evidence="1">
    <location>
        <begin position="24"/>
        <end position="198"/>
    </location>
</feature>
<keyword evidence="1" id="KW-0732">Signal</keyword>
<dbReference type="PANTHER" id="PTHR34406:SF1">
    <property type="entry name" value="PROTEIN YCEI"/>
    <property type="match status" value="1"/>
</dbReference>
<dbReference type="NCBIfam" id="NF002994">
    <property type="entry name" value="PRK03757.1"/>
    <property type="match status" value="1"/>
</dbReference>
<dbReference type="InterPro" id="IPR036761">
    <property type="entry name" value="TTHA0802/YceI-like_sf"/>
</dbReference>
<dbReference type="SUPFAM" id="SSF101874">
    <property type="entry name" value="YceI-like"/>
    <property type="match status" value="1"/>
</dbReference>
<name>A0ABD5LYE5_PROMI</name>
<comment type="caution">
    <text evidence="3">The sequence shown here is derived from an EMBL/GenBank/DDBJ whole genome shotgun (WGS) entry which is preliminary data.</text>
</comment>
<dbReference type="Pfam" id="PF04264">
    <property type="entry name" value="YceI"/>
    <property type="match status" value="1"/>
</dbReference>
<feature type="signal peptide" evidence="1">
    <location>
        <begin position="1"/>
        <end position="23"/>
    </location>
</feature>
<gene>
    <name evidence="3" type="ORF">I3679_003035</name>
</gene>
<dbReference type="PANTHER" id="PTHR34406">
    <property type="entry name" value="PROTEIN YCEI"/>
    <property type="match status" value="1"/>
</dbReference>
<evidence type="ECO:0000313" key="3">
    <source>
        <dbReference type="EMBL" id="MEY2343679.1"/>
    </source>
</evidence>